<dbReference type="AlphaFoldDB" id="A0A6N7XR97"/>
<dbReference type="PANTHER" id="PTHR30126:SF39">
    <property type="entry name" value="HTH-TYPE TRANSCRIPTIONAL REGULATOR CYSL"/>
    <property type="match status" value="1"/>
</dbReference>
<feature type="domain" description="HTH lysR-type" evidence="5">
    <location>
        <begin position="1"/>
        <end position="58"/>
    </location>
</feature>
<dbReference type="GO" id="GO:0003700">
    <property type="term" value="F:DNA-binding transcription factor activity"/>
    <property type="evidence" value="ECO:0007669"/>
    <property type="project" value="InterPro"/>
</dbReference>
<comment type="similarity">
    <text evidence="1">Belongs to the LysR transcriptional regulatory family.</text>
</comment>
<dbReference type="GO" id="GO:0000976">
    <property type="term" value="F:transcription cis-regulatory region binding"/>
    <property type="evidence" value="ECO:0007669"/>
    <property type="project" value="TreeGrafter"/>
</dbReference>
<keyword evidence="4" id="KW-0804">Transcription</keyword>
<dbReference type="RefSeq" id="WP_154438674.1">
    <property type="nucleotide sequence ID" value="NZ_VUNQ01000003.1"/>
</dbReference>
<proteinExistence type="inferred from homology"/>
<reference evidence="6 7" key="1">
    <citation type="submission" date="2019-09" db="EMBL/GenBank/DDBJ databases">
        <title>In-depth cultivation of the pig gut microbiome towards novel bacterial diversity and tailored functional studies.</title>
        <authorList>
            <person name="Wylensek D."/>
            <person name="Hitch T.C.A."/>
            <person name="Clavel T."/>
        </authorList>
    </citation>
    <scope>NUCLEOTIDE SEQUENCE [LARGE SCALE GENOMIC DNA]</scope>
    <source>
        <strain evidence="6 7">WCA3-693-APC-4?</strain>
    </source>
</reference>
<protein>
    <submittedName>
        <fullName evidence="6">LysR family transcriptional regulator</fullName>
    </submittedName>
</protein>
<accession>A0A6N7XR97</accession>
<dbReference type="InterPro" id="IPR005119">
    <property type="entry name" value="LysR_subst-bd"/>
</dbReference>
<evidence type="ECO:0000313" key="6">
    <source>
        <dbReference type="EMBL" id="MSU00277.1"/>
    </source>
</evidence>
<organism evidence="6 7">
    <name type="scientific">Tissierella pigra</name>
    <dbReference type="NCBI Taxonomy" id="2607614"/>
    <lineage>
        <taxon>Bacteria</taxon>
        <taxon>Bacillati</taxon>
        <taxon>Bacillota</taxon>
        <taxon>Tissierellia</taxon>
        <taxon>Tissierellales</taxon>
        <taxon>Tissierellaceae</taxon>
        <taxon>Tissierella</taxon>
    </lineage>
</organism>
<dbReference type="Pfam" id="PF00126">
    <property type="entry name" value="HTH_1"/>
    <property type="match status" value="1"/>
</dbReference>
<dbReference type="SUPFAM" id="SSF46785">
    <property type="entry name" value="Winged helix' DNA-binding domain"/>
    <property type="match status" value="1"/>
</dbReference>
<dbReference type="EMBL" id="VUNQ01000003">
    <property type="protein sequence ID" value="MSU00277.1"/>
    <property type="molecule type" value="Genomic_DNA"/>
</dbReference>
<dbReference type="InterPro" id="IPR036388">
    <property type="entry name" value="WH-like_DNA-bd_sf"/>
</dbReference>
<evidence type="ECO:0000313" key="7">
    <source>
        <dbReference type="Proteomes" id="UP000469523"/>
    </source>
</evidence>
<dbReference type="InterPro" id="IPR000847">
    <property type="entry name" value="LysR_HTH_N"/>
</dbReference>
<evidence type="ECO:0000259" key="5">
    <source>
        <dbReference type="PROSITE" id="PS50931"/>
    </source>
</evidence>
<name>A0A6N7XR97_9FIRM</name>
<keyword evidence="2" id="KW-0805">Transcription regulation</keyword>
<sequence>MDIRHLKVFIEVADSGKMSTAASKLFISQPTVSQTIRELEEYYNVLLFERLCKKLHITHEGKLLLSYAKAAVKQFDDLEAKMSTINDIYKIKVGATITVGSCLISDIVNSIKEKNSNIETYVYVNNTKAIEEKLLNSEIDIAIVEGEINNPNLVSLPEIDDYLVLACGLNHKFSSREVVELPELLDLDFVMREKGSGTRKLFEDYMYENGFDVKIKWETNCPEAMKNAILKNGCLGAISIRLIENEIKQNQIRVFKHIEHVWNRSFSLVYHKDKIIDETMDSVIEVIKAYKNVKVKEDYKFGKVVNTCLSFNIDE</sequence>
<dbReference type="SUPFAM" id="SSF53850">
    <property type="entry name" value="Periplasmic binding protein-like II"/>
    <property type="match status" value="1"/>
</dbReference>
<dbReference type="Proteomes" id="UP000469523">
    <property type="component" value="Unassembled WGS sequence"/>
</dbReference>
<dbReference type="Pfam" id="PF03466">
    <property type="entry name" value="LysR_substrate"/>
    <property type="match status" value="1"/>
</dbReference>
<dbReference type="PROSITE" id="PS50931">
    <property type="entry name" value="HTH_LYSR"/>
    <property type="match status" value="1"/>
</dbReference>
<evidence type="ECO:0000256" key="4">
    <source>
        <dbReference type="ARBA" id="ARBA00023163"/>
    </source>
</evidence>
<evidence type="ECO:0000256" key="1">
    <source>
        <dbReference type="ARBA" id="ARBA00009437"/>
    </source>
</evidence>
<evidence type="ECO:0000256" key="3">
    <source>
        <dbReference type="ARBA" id="ARBA00023125"/>
    </source>
</evidence>
<dbReference type="InterPro" id="IPR036390">
    <property type="entry name" value="WH_DNA-bd_sf"/>
</dbReference>
<evidence type="ECO:0000256" key="2">
    <source>
        <dbReference type="ARBA" id="ARBA00023015"/>
    </source>
</evidence>
<comment type="caution">
    <text evidence="6">The sequence shown here is derived from an EMBL/GenBank/DDBJ whole genome shotgun (WGS) entry which is preliminary data.</text>
</comment>
<dbReference type="PANTHER" id="PTHR30126">
    <property type="entry name" value="HTH-TYPE TRANSCRIPTIONAL REGULATOR"/>
    <property type="match status" value="1"/>
</dbReference>
<keyword evidence="7" id="KW-1185">Reference proteome</keyword>
<dbReference type="PRINTS" id="PR00039">
    <property type="entry name" value="HTHLYSR"/>
</dbReference>
<dbReference type="Gene3D" id="1.10.10.10">
    <property type="entry name" value="Winged helix-like DNA-binding domain superfamily/Winged helix DNA-binding domain"/>
    <property type="match status" value="1"/>
</dbReference>
<gene>
    <name evidence="6" type="ORF">FYJ83_02210</name>
</gene>
<keyword evidence="3" id="KW-0238">DNA-binding</keyword>
<dbReference type="FunFam" id="1.10.10.10:FF:000001">
    <property type="entry name" value="LysR family transcriptional regulator"/>
    <property type="match status" value="1"/>
</dbReference>
<dbReference type="Gene3D" id="3.40.190.290">
    <property type="match status" value="1"/>
</dbReference>